<evidence type="ECO:0000256" key="9">
    <source>
        <dbReference type="ARBA" id="ARBA00048679"/>
    </source>
</evidence>
<keyword evidence="10" id="KW-0175">Coiled coil</keyword>
<feature type="compositionally biased region" description="Polar residues" evidence="11">
    <location>
        <begin position="122"/>
        <end position="132"/>
    </location>
</feature>
<feature type="compositionally biased region" description="Low complexity" evidence="11">
    <location>
        <begin position="309"/>
        <end position="324"/>
    </location>
</feature>
<feature type="compositionally biased region" description="Basic and acidic residues" evidence="11">
    <location>
        <begin position="1075"/>
        <end position="1092"/>
    </location>
</feature>
<comment type="catalytic activity">
    <reaction evidence="8">
        <text>L-threonyl-[protein] + ATP = O-phospho-L-threonyl-[protein] + ADP + H(+)</text>
        <dbReference type="Rhea" id="RHEA:46608"/>
        <dbReference type="Rhea" id="RHEA-COMP:11060"/>
        <dbReference type="Rhea" id="RHEA-COMP:11605"/>
        <dbReference type="ChEBI" id="CHEBI:15378"/>
        <dbReference type="ChEBI" id="CHEBI:30013"/>
        <dbReference type="ChEBI" id="CHEBI:30616"/>
        <dbReference type="ChEBI" id="CHEBI:61977"/>
        <dbReference type="ChEBI" id="CHEBI:456216"/>
        <dbReference type="EC" id="2.7.11.1"/>
    </reaction>
</comment>
<proteinExistence type="predicted"/>
<dbReference type="SUPFAM" id="SSF56112">
    <property type="entry name" value="Protein kinase-like (PK-like)"/>
    <property type="match status" value="1"/>
</dbReference>
<dbReference type="SMART" id="SM00220">
    <property type="entry name" value="S_TKc"/>
    <property type="match status" value="1"/>
</dbReference>
<dbReference type="FunFam" id="1.10.510.10:FF:002909">
    <property type="match status" value="1"/>
</dbReference>
<dbReference type="PROSITE" id="PS00108">
    <property type="entry name" value="PROTEIN_KINASE_ST"/>
    <property type="match status" value="1"/>
</dbReference>
<keyword evidence="4" id="KW-0808">Transferase</keyword>
<dbReference type="Pfam" id="PF24889">
    <property type="entry name" value="CCTL2_WNK"/>
    <property type="match status" value="1"/>
</dbReference>
<feature type="region of interest" description="Disordered" evidence="11">
    <location>
        <begin position="652"/>
        <end position="746"/>
    </location>
</feature>
<dbReference type="PANTHER" id="PTHR13902">
    <property type="entry name" value="SERINE/THREONINE-PROTEIN KINASE WNK WITH NO LYSINE -RELATED"/>
    <property type="match status" value="1"/>
</dbReference>
<feature type="region of interest" description="Disordered" evidence="11">
    <location>
        <begin position="2487"/>
        <end position="2511"/>
    </location>
</feature>
<dbReference type="InterPro" id="IPR056865">
    <property type="entry name" value="CCTL2_WNK"/>
</dbReference>
<feature type="region of interest" description="Disordered" evidence="11">
    <location>
        <begin position="3387"/>
        <end position="3466"/>
    </location>
</feature>
<evidence type="ECO:0000256" key="5">
    <source>
        <dbReference type="ARBA" id="ARBA00022741"/>
    </source>
</evidence>
<feature type="region of interest" description="Disordered" evidence="11">
    <location>
        <begin position="3263"/>
        <end position="3293"/>
    </location>
</feature>
<keyword evidence="7" id="KW-0067">ATP-binding</keyword>
<evidence type="ECO:0000313" key="13">
    <source>
        <dbReference type="EMBL" id="CAD7570002.1"/>
    </source>
</evidence>
<feature type="region of interest" description="Disordered" evidence="11">
    <location>
        <begin position="3913"/>
        <end position="3937"/>
    </location>
</feature>
<feature type="compositionally biased region" description="Polar residues" evidence="11">
    <location>
        <begin position="3186"/>
        <end position="3204"/>
    </location>
</feature>
<evidence type="ECO:0000259" key="12">
    <source>
        <dbReference type="PROSITE" id="PS50011"/>
    </source>
</evidence>
<feature type="compositionally biased region" description="Polar residues" evidence="11">
    <location>
        <begin position="705"/>
        <end position="715"/>
    </location>
</feature>
<dbReference type="Gene3D" id="3.10.20.90">
    <property type="entry name" value="Phosphatidylinositol 3-kinase Catalytic Subunit, Chain A, domain 1"/>
    <property type="match status" value="1"/>
</dbReference>
<dbReference type="PROSITE" id="PS50011">
    <property type="entry name" value="PROTEIN_KINASE_DOM"/>
    <property type="match status" value="1"/>
</dbReference>
<reference evidence="13" key="1">
    <citation type="submission" date="2020-11" db="EMBL/GenBank/DDBJ databases">
        <authorList>
            <person name="Tran Van P."/>
        </authorList>
    </citation>
    <scope>NUCLEOTIDE SEQUENCE</scope>
</reference>
<feature type="region of interest" description="Disordered" evidence="11">
    <location>
        <begin position="1553"/>
        <end position="1592"/>
    </location>
</feature>
<evidence type="ECO:0000256" key="6">
    <source>
        <dbReference type="ARBA" id="ARBA00022777"/>
    </source>
</evidence>
<feature type="compositionally biased region" description="Basic and acidic residues" evidence="11">
    <location>
        <begin position="2682"/>
        <end position="2698"/>
    </location>
</feature>
<comment type="cofactor">
    <cofactor evidence="1">
        <name>Mg(2+)</name>
        <dbReference type="ChEBI" id="CHEBI:18420"/>
    </cofactor>
</comment>
<evidence type="ECO:0000256" key="1">
    <source>
        <dbReference type="ARBA" id="ARBA00001946"/>
    </source>
</evidence>
<accession>A0A7R9P4M0</accession>
<sequence>MKETCAFPSPIPSYSPTKRDCEDIEGTESTLRVDNKKRTGPTKLDKEDVKDWRPTILLIQRLTTSNLRVTGSPILLEGWRCSGVQWSASSGRVLAGNEKKSLASGVNNRGDGGLAAHKRARSASSNSTNEASPTRKKNLIGSTVRGFLQSRGKERSSLRLTETNWVGCHVIWTALASSHVRECVMCPVGLECAVLCREQQEIASCGERGVSGTPPSSDYVYIYSSGRYDVHKPQHSAVSTPPAFTTPPSRVIERSCAARNRRKLTSPGTAGAATQHATHDRKVRTIPTIFHTRSYTDTHDRKVSTPTLSGRSTPSFRRPSRPGSQEVLPSTTANPSTHNETPEVTVGPFKLEGCLPVIEPDLLVEPIPPVVSASVKEVLEVCVKGVCEEDGKGEKAGAPDHENDDDEEKAIGVSPDGRFLNPPIVVDFLSHMRLTYSLRLIAPEKKLNKSERLRFREEAEMLKGLQHPNIVRFYDYWEVTLTKRKYIVLVTELMTSGTLKTSLRCNYLCERCITSNWGGSVAYLHYLFYIDEFCLYNPTSYLRRFKKINPKVLKSWCRQILKGLSFLHSRTPPIIHRDLKCDNIFITGTTGSVKIGDLGLATLKNRSFAKSVIVLTNYVRLGKDLPVIGADTLVILLTSAGHGQLISIQTRGSHSAIPPNLPGTPHPTHGMRHPGCFPRTSAHLPRIAPETEKTPPSPTFSSPPQNYHSSSNSLLTPPKISSHCPRPDHHHPQPPRTNPPSKENLLLTHSSPTTIRLELLIAHPWVHPMGPHLCSTTRQLCHTHDTNTRSSRDRPLNLTTILERRRKIHPTEIRTSISPSSVAELNTTSALVYYATEAGTPEFMAPEMYEEHYDESVDVYAFGMCMLEMATSEYPYSECIGPAQIYKKVVSVSGVNCFGLCRVGDQNDELFPCLSLRIKQELYPSESERSEQVGLAADTGNKSGVKPQSFEKVESTEVRDIIDHCIRLKKEERPGVKDLLSHEFFAEDVGLKLEMVSREEAVTTAVERVEFRLRVLDPKKRSNKHKENEAIQFEFDILEDNADEVASEMSKTGLIMEDDARAVAKLIKTQIMTLSREREERKHHEREPDHLPEIAPDSGYVSLQKGDKGVLQGQAIFLPQGSQSFYTPGFVEALVNSTPLLRPVSITPTTNLQPVFQQGVALRVSHSSLMSSDRMKPRSGDWAVTINFLKETSITSLSIGSSVNRIIIIYSYNGQEHQPLLHHEPVFSSTILSLSLSFVLLLATLISSIFVGIFSSSVLSCTGSSLSIYLARFHPIHSRHSYFSKKQQGTGLVTGGFTLTPVFQQVSGPQQEQSQSQQQQLYVATNYQPGTTAHMLIQPQPGSSQQTHVIPCVVAGSTTPGVVSVSLVPSQTSDAKKLSPEEAEQEKTIQPDEKMDPSSLTSQEIQAHLSSKPSNVLSEHHDFTQAHSPSPRPSTPATDVHRTTQDSQTVSHETSDIPSNASNCNLASESHATASNANHNANVVSGTLGNTLSNSVPYAAASQPSHMIATTGFSYPQSMEPPVIILQHPPTAYVLASKPTSATVVKYLSLPTNGQSQGTESFTSTPNQTPAPTPNPPSTPVPGTASNEPPHFTTEQGIQELVSQLYVNDERKISMGSQISTSGSEEQYQQGILSEPSECRLMQQNQPYNVSEQTSNSQLYGQQADNPQNNEHSNLKEQTVNSQYSNNSSHRIFKDYPKLINSQILVICRKIHKYSNNSSQQIFKDYPKLINSQILVICRKIHKYSNNSNQRIFMDYPKLINSQILVICRKIHKYSNNSNQQIFKDYPKLINSQILVICRKIHKYSNNSNQRIFMDYPKLINSQILVICRKIHKYSNNSNQQIFKDYLKLINSQILVICRKIHKYSNNSNQRIFKDHPKLINSQILVICRKIHKYSNNSNQRIFKDYPKLINSQILVICRKIHKYSNNSNQQIFKDYPKLINSQILVICRKIHKYSNNSSQQIFKDYPKLINSQILVTCRKIHKYSNNSSQRIFKDYPKLINSQILVQHQLNNQGIAQANQQPIIAEHQFNLPTFQQRNNNQGITQINQISNTPSHPTDDQGFPQINQKTSFCQLPSTSEALHQSNQITPQGSSQNSNVSLTQQSFVNTTNEMCSTHASEQLSSVSVHSNIDYLQSAQNLSAEQQYNPENQTLSSIDVTANMSRHFEIQSGDPSIQRNPPKVEQLSSDSVSQHQPTQPLVVKPAAHTHQSGLTQKDQPLMHANHSNQEIQLIAQQTIALQEQSSQINMRHSQNDQSNQVCLQLSQHEIPQETNKESILILKQSQNQSNTPSLQPTDELLNDRSTTPRDRQSLDVEVMPEIPEHSTQLAFLQQLTQPAEQQRSSCQLSEGLPTGSESCHACLLEAGTTDLDNAPSRRLSEQSTGSHLTVDAGYTSSGAPSRQESPDRSKERNACFCDKPGITVYNESVFAVQVPWLVKRVYDQDDTEPRFLNTFLGQTKYPGSNHYVENWGADGTGQTEPEPTSLEFIAGPQDGSAPTETAGERRARRSGTKRRTRTLCPKLTVLSLTNGGTELECQLEFSKKTVTFKCNTQDMVPVNIVNNLMSGNLLQSEHTELFIELIEDIARQLKENPDRLPVVALNQLDSPVASRKPRDRERDPSLDPQARRDETVTISKLVDPGERDRVCVSGPSSPMHVLTHHPLAGLPSPSVRLRQVSRFLVSSVSEDKSSGLHSPPPEESKPPSTSVFKAFTSAISSKVGGALEMASKMLGDAKDSLEFKMSDGEKIKTSSDTEERVVHYKSGETSKTEEVSKDLVPVETQPISGSAALDSVGTIEESNIISLVDKDKQMSTETLVSNTLVMPGDEGNPLVKETESVSDIRTEPTMLPARKISRFSVSTVNETRPLDNLANIIDSSDKIGEGPDKRDVPGSTPQLEEPMNYVKVIDQEGIKGLSKEVNVDINSCEVPQRHVEETSDQSVAEKSGTERGEEPETRTDGQTGLNVGQAVGGGTTPVQESTPENTIIPGSGEQDILIEQSHHKLSQQNSLDKATADASANGPQTIADLQHKLIKLTSQPSELLLTTTGTPPSHPATPHVQQSYETYMQTLQQKLASISMPGGQTLGPLSPQSTLHAGVASATVLPALEVITQPVLHIVDPGGVDGAAQTALHAAAVLSAAGKVQATGPTSNPFLDINIKTATVIKSSDIILLIVCEQNLDRRCEGNAGVSRADSTGTNSSGVMSPSQNMAQEDGSRQLKLRPAAIDLQDLEQQLSQIKVGENLEVETRAMSEQPVKQALVQPEVPKMTAECECTPSDNSTEAAQDVVVQSDSTPDTPVRKVSRFQVSAVAEHKAEDQVSDSSEKNASGNESGTGIIRRGRFSVVTHTEDSSSPSTLDKGALLGAPEHTSTQLLHMGFLATANGSKLQVLNNQGTSTTKAQPQPPVPEPAASGSTNRTFYLQPPPANRKRNTSNECIQLDSDEREPSSIFPPQSNNVSQHNVNDDKPNLQKHTSPIFDGGANILAQQQLPSSSNLRTRKFSQPPSFPSHPPQARTRKLSQPSMPFSPVVPPQYPHPLYQRFASAPFDPTCPPHWMPNNPSFAVDSSNTGNFMNMYPNMNSPFAYPQFIASQHVPIPAQAFPQAQVEMPQFLIQNTFTLPSINMQPPQTYVQHKPNQTNNPPTNPTLPPQQFLQYAPTQNRAQTKPNKQPSDKSYFTSTTVPTICSNPKPQLPSPVFKFFPTSNAVLFSTSQLNVFANISTCPPRERINGKSPYELPDTRSSNQALPFLRRQNSQVVNVKHTNSMGSQGTLGSIEEMGRYPYQVTRRKRKQGLGLQETYVHSLPDLAKNANAPVQRPANQHLPVFPRCASDNELAATKNVQQRKISGPNLRNYHFPQRRHISSKPESAMRHFSSVSDLSRTTHSFRGPNISYKPLEHNRVPSAKHAMSHEPRQLLRAKLKPTRSTGNLSIRDGRKHHRYGSDSSFGPMASPEHVYHTVHAGMMHYSDWGHDGESTDQELEFYDTRGSSSEGEEDMFYSHVIPPGGRSGNYETASSPFCRSSEADISASRESDSDEELALLEASNEDFKVLLKRQRQEMEAMQRRHKEEVEVFQQQFHGGSVSAIFPPAVFYQAVSPLCAVGTAVQRVPGGSLEDYLVFSTAPQSPTNGEQQSGSNNSSPPRPRSHSSDEMARIAVANNLSRRQMAAVVNAPVSVQYYPAETQWVPVPGPQYPPGFRRVPSSSGSLLQLAPGPPTVTPTGYYFQPAVTPLLQAGLRFVYGTAGSAPTVVGSSGPSSPTQSSQDTHK</sequence>
<evidence type="ECO:0000256" key="10">
    <source>
        <dbReference type="SAM" id="Coils"/>
    </source>
</evidence>
<feature type="compositionally biased region" description="Polar residues" evidence="11">
    <location>
        <begin position="2391"/>
        <end position="2400"/>
    </location>
</feature>
<feature type="compositionally biased region" description="Polar residues" evidence="11">
    <location>
        <begin position="2969"/>
        <end position="2978"/>
    </location>
</feature>
<keyword evidence="6" id="KW-0418">Kinase</keyword>
<feature type="region of interest" description="Disordered" evidence="11">
    <location>
        <begin position="4236"/>
        <end position="4257"/>
    </location>
</feature>
<evidence type="ECO:0000256" key="3">
    <source>
        <dbReference type="ARBA" id="ARBA00022527"/>
    </source>
</evidence>
<feature type="coiled-coil region" evidence="10">
    <location>
        <begin position="4029"/>
        <end position="4067"/>
    </location>
</feature>
<dbReference type="InterPro" id="IPR011009">
    <property type="entry name" value="Kinase-like_dom_sf"/>
</dbReference>
<feature type="compositionally biased region" description="Polar residues" evidence="11">
    <location>
        <begin position="3443"/>
        <end position="3454"/>
    </location>
</feature>
<feature type="compositionally biased region" description="Basic and acidic residues" evidence="11">
    <location>
        <begin position="2872"/>
        <end position="2885"/>
    </location>
</feature>
<feature type="compositionally biased region" description="Polar residues" evidence="11">
    <location>
        <begin position="327"/>
        <end position="339"/>
    </location>
</feature>
<dbReference type="InterPro" id="IPR050588">
    <property type="entry name" value="WNK_Ser-Thr_kinase"/>
</dbReference>
<dbReference type="Gene3D" id="1.10.510.10">
    <property type="entry name" value="Transferase(Phosphotransferase) domain 1"/>
    <property type="match status" value="2"/>
</dbReference>
<feature type="compositionally biased region" description="Polar residues" evidence="11">
    <location>
        <begin position="2283"/>
        <end position="2293"/>
    </location>
</feature>
<feature type="domain" description="Protein kinase" evidence="12">
    <location>
        <begin position="405"/>
        <end position="985"/>
    </location>
</feature>
<feature type="compositionally biased region" description="Basic and acidic residues" evidence="11">
    <location>
        <begin position="1374"/>
        <end position="1396"/>
    </location>
</feature>
<feature type="compositionally biased region" description="Basic and acidic residues" evidence="11">
    <location>
        <begin position="2940"/>
        <end position="2952"/>
    </location>
</feature>
<feature type="region of interest" description="Disordered" evidence="11">
    <location>
        <begin position="390"/>
        <end position="413"/>
    </location>
</feature>
<feature type="region of interest" description="Disordered" evidence="11">
    <location>
        <begin position="2368"/>
        <end position="2409"/>
    </location>
</feature>
<feature type="region of interest" description="Disordered" evidence="11">
    <location>
        <begin position="4112"/>
        <end position="4140"/>
    </location>
</feature>
<feature type="region of interest" description="Disordered" evidence="11">
    <location>
        <begin position="2283"/>
        <end position="2308"/>
    </location>
</feature>
<comment type="catalytic activity">
    <reaction evidence="9">
        <text>L-seryl-[protein] + ATP = O-phospho-L-seryl-[protein] + ADP + H(+)</text>
        <dbReference type="Rhea" id="RHEA:17989"/>
        <dbReference type="Rhea" id="RHEA-COMP:9863"/>
        <dbReference type="Rhea" id="RHEA-COMP:11604"/>
        <dbReference type="ChEBI" id="CHEBI:15378"/>
        <dbReference type="ChEBI" id="CHEBI:29999"/>
        <dbReference type="ChEBI" id="CHEBI:30616"/>
        <dbReference type="ChEBI" id="CHEBI:83421"/>
        <dbReference type="ChEBI" id="CHEBI:456216"/>
        <dbReference type="EC" id="2.7.11.1"/>
    </reaction>
</comment>
<feature type="region of interest" description="Disordered" evidence="11">
    <location>
        <begin position="1"/>
        <end position="29"/>
    </location>
</feature>
<feature type="compositionally biased region" description="Basic and acidic residues" evidence="11">
    <location>
        <begin position="390"/>
        <end position="401"/>
    </location>
</feature>
<protein>
    <recommendedName>
        <fullName evidence="2">non-specific serine/threonine protein kinase</fullName>
        <ecNumber evidence="2">2.7.11.1</ecNumber>
    </recommendedName>
</protein>
<feature type="region of interest" description="Disordered" evidence="11">
    <location>
        <begin position="102"/>
        <end position="136"/>
    </location>
</feature>
<keyword evidence="5" id="KW-0547">Nucleotide-binding</keyword>
<feature type="compositionally biased region" description="Polar residues" evidence="11">
    <location>
        <begin position="3269"/>
        <end position="3289"/>
    </location>
</feature>
<feature type="region of interest" description="Disordered" evidence="11">
    <location>
        <begin position="259"/>
        <end position="346"/>
    </location>
</feature>
<dbReference type="InterPro" id="IPR000719">
    <property type="entry name" value="Prot_kinase_dom"/>
</dbReference>
<feature type="region of interest" description="Disordered" evidence="11">
    <location>
        <begin position="2682"/>
        <end position="2702"/>
    </location>
</feature>
<feature type="region of interest" description="Disordered" evidence="11">
    <location>
        <begin position="3180"/>
        <end position="3210"/>
    </location>
</feature>
<feature type="region of interest" description="Disordered" evidence="11">
    <location>
        <begin position="1648"/>
        <end position="1673"/>
    </location>
</feature>
<feature type="compositionally biased region" description="Pro residues" evidence="11">
    <location>
        <begin position="1569"/>
        <end position="1580"/>
    </location>
</feature>
<feature type="compositionally biased region" description="Polar residues" evidence="11">
    <location>
        <begin position="1445"/>
        <end position="1465"/>
    </location>
</feature>
<dbReference type="Pfam" id="PF00069">
    <property type="entry name" value="Pkinase"/>
    <property type="match status" value="2"/>
</dbReference>
<evidence type="ECO:0000256" key="4">
    <source>
        <dbReference type="ARBA" id="ARBA00022679"/>
    </source>
</evidence>
<feature type="region of interest" description="Disordered" evidence="11">
    <location>
        <begin position="2168"/>
        <end position="2210"/>
    </location>
</feature>
<dbReference type="InterPro" id="IPR008271">
    <property type="entry name" value="Ser/Thr_kinase_AS"/>
</dbReference>
<feature type="compositionally biased region" description="Basic and acidic residues" evidence="11">
    <location>
        <begin position="2609"/>
        <end position="2628"/>
    </location>
</feature>
<evidence type="ECO:0000256" key="11">
    <source>
        <dbReference type="SAM" id="MobiDB-lite"/>
    </source>
</evidence>
<feature type="region of interest" description="Disordered" evidence="11">
    <location>
        <begin position="1075"/>
        <end position="1096"/>
    </location>
</feature>
<feature type="region of interest" description="Disordered" evidence="11">
    <location>
        <begin position="2604"/>
        <end position="2632"/>
    </location>
</feature>
<feature type="region of interest" description="Disordered" evidence="11">
    <location>
        <begin position="3616"/>
        <end position="3643"/>
    </location>
</feature>
<dbReference type="Pfam" id="PF12202">
    <property type="entry name" value="OSR1_C"/>
    <property type="match status" value="1"/>
</dbReference>
<feature type="compositionally biased region" description="Polar residues" evidence="11">
    <location>
        <begin position="1398"/>
        <end position="1417"/>
    </location>
</feature>
<dbReference type="GO" id="GO:0004674">
    <property type="term" value="F:protein serine/threonine kinase activity"/>
    <property type="evidence" value="ECO:0007669"/>
    <property type="project" value="UniProtKB-KW"/>
</dbReference>
<evidence type="ECO:0000256" key="7">
    <source>
        <dbReference type="ARBA" id="ARBA00022840"/>
    </source>
</evidence>
<dbReference type="EC" id="2.7.11.1" evidence="2"/>
<feature type="compositionally biased region" description="Basic and acidic residues" evidence="11">
    <location>
        <begin position="294"/>
        <end position="303"/>
    </location>
</feature>
<dbReference type="InterPro" id="IPR024678">
    <property type="entry name" value="Kinase_OSR1/WNK_CCT"/>
</dbReference>
<gene>
    <name evidence="13" type="ORF">TCMB3V08_LOCUS2718</name>
</gene>
<dbReference type="EMBL" id="OE179877">
    <property type="protein sequence ID" value="CAD7570002.1"/>
    <property type="molecule type" value="Genomic_DNA"/>
</dbReference>
<feature type="region of interest" description="Disordered" evidence="11">
    <location>
        <begin position="2871"/>
        <end position="2892"/>
    </location>
</feature>
<evidence type="ECO:0000256" key="8">
    <source>
        <dbReference type="ARBA" id="ARBA00047899"/>
    </source>
</evidence>
<feature type="compositionally biased region" description="Polar residues" evidence="11">
    <location>
        <begin position="1553"/>
        <end position="1562"/>
    </location>
</feature>
<organism evidence="13">
    <name type="scientific">Timema californicum</name>
    <name type="common">California timema</name>
    <name type="synonym">Walking stick</name>
    <dbReference type="NCBI Taxonomy" id="61474"/>
    <lineage>
        <taxon>Eukaryota</taxon>
        <taxon>Metazoa</taxon>
        <taxon>Ecdysozoa</taxon>
        <taxon>Arthropoda</taxon>
        <taxon>Hexapoda</taxon>
        <taxon>Insecta</taxon>
        <taxon>Pterygota</taxon>
        <taxon>Neoptera</taxon>
        <taxon>Polyneoptera</taxon>
        <taxon>Phasmatodea</taxon>
        <taxon>Timematodea</taxon>
        <taxon>Timematoidea</taxon>
        <taxon>Timematidae</taxon>
        <taxon>Timema</taxon>
    </lineage>
</organism>
<feature type="region of interest" description="Disordered" evidence="11">
    <location>
        <begin position="2923"/>
        <end position="2983"/>
    </location>
</feature>
<feature type="compositionally biased region" description="Polar residues" evidence="11">
    <location>
        <begin position="2183"/>
        <end position="2196"/>
    </location>
</feature>
<name>A0A7R9P4M0_TIMCA</name>
<feature type="region of interest" description="Disordered" evidence="11">
    <location>
        <begin position="3305"/>
        <end position="3355"/>
    </location>
</feature>
<dbReference type="Gene3D" id="3.30.200.20">
    <property type="entry name" value="Phosphorylase Kinase, domain 1"/>
    <property type="match status" value="1"/>
</dbReference>
<feature type="region of interest" description="Disordered" evidence="11">
    <location>
        <begin position="2046"/>
        <end position="2065"/>
    </location>
</feature>
<dbReference type="GO" id="GO:0005524">
    <property type="term" value="F:ATP binding"/>
    <property type="evidence" value="ECO:0007669"/>
    <property type="project" value="UniProtKB-KW"/>
</dbReference>
<feature type="region of interest" description="Disordered" evidence="11">
    <location>
        <begin position="1368"/>
        <end position="1465"/>
    </location>
</feature>
<keyword evidence="3" id="KW-0723">Serine/threonine-protein kinase</keyword>
<evidence type="ECO:0000256" key="2">
    <source>
        <dbReference type="ARBA" id="ARBA00012513"/>
    </source>
</evidence>
<feature type="compositionally biased region" description="Polar residues" evidence="11">
    <location>
        <begin position="4112"/>
        <end position="4123"/>
    </location>
</feature>
<feature type="region of interest" description="Disordered" evidence="11">
    <location>
        <begin position="3484"/>
        <end position="3514"/>
    </location>
</feature>